<evidence type="ECO:0000313" key="1">
    <source>
        <dbReference type="EMBL" id="OXZ31132.1"/>
    </source>
</evidence>
<dbReference type="GO" id="GO:0004623">
    <property type="term" value="F:phospholipase A2 activity"/>
    <property type="evidence" value="ECO:0007669"/>
    <property type="project" value="InterPro"/>
</dbReference>
<proteinExistence type="predicted"/>
<gene>
    <name evidence="1" type="ORF">B9N55_09015</name>
    <name evidence="2" type="ORF">B9N56_06730</name>
</gene>
<sequence length="189" mass="21221">MKEKLKKIFLGLIFVLAICVLILPNNNVAASDGENLSYSDIEKIGDEVQKYIIVDNGRLYFDYQSAQNNNESPEVIEQGLLLESVSSNYAEFNTEGYSTRSIGLPIWGNYCGPGYGGKDSDEPVTDVLDEGCRRHDQCYKWSLTLRKNCKCNKDLVDYIDEHKSEMSGSMAKVAWAIRTYFNTVGQVGC</sequence>
<accession>A0A233VY94</accession>
<reference evidence="3 4" key="2">
    <citation type="submission" date="2017-04" db="EMBL/GenBank/DDBJ databases">
        <title>Finegoldia magna isolated from orthopedic joint implant-associated infections.</title>
        <authorList>
            <person name="Bjorklund S."/>
            <person name="Bruggemann H."/>
            <person name="Jensen A."/>
            <person name="Hellmark B."/>
            <person name="Soderquist B."/>
        </authorList>
    </citation>
    <scope>NUCLEOTIDE SEQUENCE [LARGE SCALE GENOMIC DNA]</scope>
    <source>
        <strain evidence="3">08T492</strain>
        <strain evidence="4">12T273</strain>
    </source>
</reference>
<comment type="caution">
    <text evidence="2">The sequence shown here is derived from an EMBL/GenBank/DDBJ whole genome shotgun (WGS) entry which is preliminary data.</text>
</comment>
<dbReference type="Proteomes" id="UP000215546">
    <property type="component" value="Unassembled WGS sequence"/>
</dbReference>
<dbReference type="EMBL" id="NDYI01000017">
    <property type="protein sequence ID" value="OXZ37382.1"/>
    <property type="molecule type" value="Genomic_DNA"/>
</dbReference>
<reference evidence="2" key="1">
    <citation type="journal article" date="2017" name="J. Clin. Microbiol.">
        <title>Finegoldia magna Isolated from Orthopedic Joint Implant-Associated Infections.</title>
        <authorList>
            <person name="Soderquist B."/>
            <person name="Bjorklund S."/>
            <person name="Hellmark B."/>
            <person name="Jensen A."/>
            <person name="Bruggemann H."/>
        </authorList>
    </citation>
    <scope>NUCLEOTIDE SEQUENCE</scope>
    <source>
        <strain evidence="2">08T492</strain>
        <strain evidence="1">12T273</strain>
    </source>
</reference>
<dbReference type="EMBL" id="NDYE01000020">
    <property type="protein sequence ID" value="OXZ31132.1"/>
    <property type="molecule type" value="Genomic_DNA"/>
</dbReference>
<organism evidence="2 3">
    <name type="scientific">Finegoldia magna</name>
    <name type="common">Peptostreptococcus magnus</name>
    <dbReference type="NCBI Taxonomy" id="1260"/>
    <lineage>
        <taxon>Bacteria</taxon>
        <taxon>Bacillati</taxon>
        <taxon>Bacillota</taxon>
        <taxon>Tissierellia</taxon>
        <taxon>Tissierellales</taxon>
        <taxon>Peptoniphilaceae</taxon>
        <taxon>Finegoldia</taxon>
    </lineage>
</organism>
<dbReference type="Gene3D" id="1.20.90.10">
    <property type="entry name" value="Phospholipase A2 domain"/>
    <property type="match status" value="1"/>
</dbReference>
<name>A0A233VY94_FINMA</name>
<dbReference type="GO" id="GO:0050482">
    <property type="term" value="P:arachidonate secretion"/>
    <property type="evidence" value="ECO:0007669"/>
    <property type="project" value="InterPro"/>
</dbReference>
<evidence type="ECO:0008006" key="5">
    <source>
        <dbReference type="Google" id="ProtNLM"/>
    </source>
</evidence>
<evidence type="ECO:0000313" key="2">
    <source>
        <dbReference type="EMBL" id="OXZ37382.1"/>
    </source>
</evidence>
<evidence type="ECO:0000313" key="4">
    <source>
        <dbReference type="Proteomes" id="UP000215546"/>
    </source>
</evidence>
<evidence type="ECO:0000313" key="3">
    <source>
        <dbReference type="Proteomes" id="UP000215361"/>
    </source>
</evidence>
<dbReference type="SUPFAM" id="SSF48619">
    <property type="entry name" value="Phospholipase A2, PLA2"/>
    <property type="match status" value="1"/>
</dbReference>
<protein>
    <recommendedName>
        <fullName evidence="5">Phospholipase A2 domain-containing protein</fullName>
    </recommendedName>
</protein>
<dbReference type="AlphaFoldDB" id="A0A233VY94"/>
<dbReference type="InterPro" id="IPR036444">
    <property type="entry name" value="PLipase_A2_dom_sf"/>
</dbReference>
<dbReference type="GO" id="GO:0006644">
    <property type="term" value="P:phospholipid metabolic process"/>
    <property type="evidence" value="ECO:0007669"/>
    <property type="project" value="InterPro"/>
</dbReference>
<dbReference type="Proteomes" id="UP000215361">
    <property type="component" value="Unassembled WGS sequence"/>
</dbReference>